<evidence type="ECO:0000313" key="1">
    <source>
        <dbReference type="EMBL" id="RHN40611.1"/>
    </source>
</evidence>
<accession>A0A396GK89</accession>
<proteinExistence type="predicted"/>
<sequence length="179" mass="20909">MSKFVPEGGSLIRPPYFDGTDYYYWKGKMRLFLISQDSHMWPVVESGNFVPMTTATTTSPSVVKPQAKWLKEENEKVLLNYKAQLFLTCALSREEYDRVEECTTAKEIWEALKIHHEGTSHVKEERIDMGVKKFETFEMKESETIDEMFARLTIIVNELCSLGKIYTTHERVRKILRSL</sequence>
<dbReference type="PANTHER" id="PTHR34676">
    <property type="entry name" value="DUF4219 DOMAIN-CONTAINING PROTEIN-RELATED"/>
    <property type="match status" value="1"/>
</dbReference>
<dbReference type="Pfam" id="PF14223">
    <property type="entry name" value="Retrotran_gag_2"/>
    <property type="match status" value="1"/>
</dbReference>
<dbReference type="AlphaFoldDB" id="A0A396GK89"/>
<name>A0A396GK89_MEDTR</name>
<dbReference type="Gramene" id="rna46781">
    <property type="protein sequence ID" value="RHN40611.1"/>
    <property type="gene ID" value="gene46781"/>
</dbReference>
<dbReference type="PANTHER" id="PTHR34676:SF8">
    <property type="entry name" value="TRANSMEMBRANE PROTEIN"/>
    <property type="match status" value="1"/>
</dbReference>
<reference evidence="2" key="1">
    <citation type="journal article" date="2018" name="Nat. Plants">
        <title>Whole-genome landscape of Medicago truncatula symbiotic genes.</title>
        <authorList>
            <person name="Pecrix Y."/>
            <person name="Staton S.E."/>
            <person name="Sallet E."/>
            <person name="Lelandais-Briere C."/>
            <person name="Moreau S."/>
            <person name="Carrere S."/>
            <person name="Blein T."/>
            <person name="Jardinaud M.F."/>
            <person name="Latrasse D."/>
            <person name="Zouine M."/>
            <person name="Zahm M."/>
            <person name="Kreplak J."/>
            <person name="Mayjonade B."/>
            <person name="Satge C."/>
            <person name="Perez M."/>
            <person name="Cauet S."/>
            <person name="Marande W."/>
            <person name="Chantry-Darmon C."/>
            <person name="Lopez-Roques C."/>
            <person name="Bouchez O."/>
            <person name="Berard A."/>
            <person name="Debelle F."/>
            <person name="Munos S."/>
            <person name="Bendahmane A."/>
            <person name="Berges H."/>
            <person name="Niebel A."/>
            <person name="Buitink J."/>
            <person name="Frugier F."/>
            <person name="Benhamed M."/>
            <person name="Crespi M."/>
            <person name="Gouzy J."/>
            <person name="Gamas P."/>
        </authorList>
    </citation>
    <scope>NUCLEOTIDE SEQUENCE [LARGE SCALE GENOMIC DNA]</scope>
    <source>
        <strain evidence="2">cv. Jemalong A17</strain>
    </source>
</reference>
<comment type="caution">
    <text evidence="1">The sequence shown here is derived from an EMBL/GenBank/DDBJ whole genome shotgun (WGS) entry which is preliminary data.</text>
</comment>
<dbReference type="Proteomes" id="UP000265566">
    <property type="component" value="Chromosome 8"/>
</dbReference>
<dbReference type="EMBL" id="PSQE01000008">
    <property type="protein sequence ID" value="RHN40611.1"/>
    <property type="molecule type" value="Genomic_DNA"/>
</dbReference>
<evidence type="ECO:0000313" key="2">
    <source>
        <dbReference type="Proteomes" id="UP000265566"/>
    </source>
</evidence>
<protein>
    <submittedName>
        <fullName evidence="1">Uncharacterized protein</fullName>
    </submittedName>
</protein>
<organism evidence="1 2">
    <name type="scientific">Medicago truncatula</name>
    <name type="common">Barrel medic</name>
    <name type="synonym">Medicago tribuloides</name>
    <dbReference type="NCBI Taxonomy" id="3880"/>
    <lineage>
        <taxon>Eukaryota</taxon>
        <taxon>Viridiplantae</taxon>
        <taxon>Streptophyta</taxon>
        <taxon>Embryophyta</taxon>
        <taxon>Tracheophyta</taxon>
        <taxon>Spermatophyta</taxon>
        <taxon>Magnoliopsida</taxon>
        <taxon>eudicotyledons</taxon>
        <taxon>Gunneridae</taxon>
        <taxon>Pentapetalae</taxon>
        <taxon>rosids</taxon>
        <taxon>fabids</taxon>
        <taxon>Fabales</taxon>
        <taxon>Fabaceae</taxon>
        <taxon>Papilionoideae</taxon>
        <taxon>50 kb inversion clade</taxon>
        <taxon>NPAAA clade</taxon>
        <taxon>Hologalegina</taxon>
        <taxon>IRL clade</taxon>
        <taxon>Trifolieae</taxon>
        <taxon>Medicago</taxon>
    </lineage>
</organism>
<gene>
    <name evidence="1" type="ORF">MtrunA17_Chr8g0356571</name>
</gene>